<sequence>MNDPCVKRVLISVTDKTGVVDFARALHDEFGAEIVSTGGTARVLEEGGVPVRPIDDVTGFPEMMDGRVKTLHPKVHGGLLAKRSNPAHMAQAAEHGIGMIDMVVVNLYAFEKTVASGADATACIENIDIGGPSMLRSAAKNFESVAVVIDPESYGAILDEMRAHGGATTRETRARLALHVFQTTNAYDGAIAGWLAGQVEGAGEFPERLSIGLVKQQDLRYGENPHQSAAFYRRVTATPHALVNARQLNGKPLSYNNILDTDACWTIVREFDDPAVVILKHQNPCGSADGATVAEAFERAFACDTKSAYGGIVAANKTVSLAMVEAVNAHKLFVEVLIAPDYEPAALELLQQKKNLRVLATGGVDALGQEMEFRTVDGGVLVQDVDVVSEAADSFAVPTKRMPTAKEMDDLLFAWKVVKGVKSNAILVAKDHAGIGMGPGQPNRVDSAKLACERAHEACARIGVAPEGLVAASDAFFPFRDNIDMLAGYGVTAIIQPGGSIRDDECIQACDELGIAMVFTGRRHFRH</sequence>
<dbReference type="SMART" id="SM00851">
    <property type="entry name" value="MGS"/>
    <property type="match status" value="1"/>
</dbReference>
<dbReference type="NCBIfam" id="TIGR00355">
    <property type="entry name" value="purH"/>
    <property type="match status" value="1"/>
</dbReference>
<gene>
    <name evidence="10 12" type="primary">purH</name>
    <name evidence="12" type="ORF">HMPREF0762_00992</name>
</gene>
<dbReference type="EC" id="3.5.4.10" evidence="10"/>
<proteinExistence type="inferred from homology"/>
<dbReference type="SUPFAM" id="SSF53927">
    <property type="entry name" value="Cytidine deaminase-like"/>
    <property type="match status" value="1"/>
</dbReference>
<dbReference type="GO" id="GO:0004643">
    <property type="term" value="F:phosphoribosylaminoimidazolecarboxamide formyltransferase activity"/>
    <property type="evidence" value="ECO:0007669"/>
    <property type="project" value="UniProtKB-UniRule"/>
</dbReference>
<dbReference type="Pfam" id="PF01808">
    <property type="entry name" value="AICARFT_IMPCHas"/>
    <property type="match status" value="1"/>
</dbReference>
<dbReference type="PANTHER" id="PTHR11692:SF0">
    <property type="entry name" value="BIFUNCTIONAL PURINE BIOSYNTHESIS PROTEIN ATIC"/>
    <property type="match status" value="1"/>
</dbReference>
<accession>D0WGN8</accession>
<comment type="similarity">
    <text evidence="3 10">Belongs to the PurH family.</text>
</comment>
<comment type="pathway">
    <text evidence="1 10">Purine metabolism; IMP biosynthesis via de novo pathway; IMP from 5-formamido-1-(5-phospho-D-ribosyl)imidazole-4-carboxamide: step 1/1.</text>
</comment>
<comment type="pathway">
    <text evidence="2 10">Purine metabolism; IMP biosynthesis via de novo pathway; 5-formamido-1-(5-phospho-D-ribosyl)imidazole-4-carboxamide from 5-amino-1-(5-phospho-D-ribosyl)imidazole-4-carboxamide (10-formyl THF route): step 1/1.</text>
</comment>
<dbReference type="Gene3D" id="3.40.50.1380">
    <property type="entry name" value="Methylglyoxal synthase-like domain"/>
    <property type="match status" value="1"/>
</dbReference>
<evidence type="ECO:0000256" key="9">
    <source>
        <dbReference type="ARBA" id="ARBA00050687"/>
    </source>
</evidence>
<dbReference type="eggNOG" id="COG0138">
    <property type="taxonomic scope" value="Bacteria"/>
</dbReference>
<dbReference type="GeneID" id="85007544"/>
<dbReference type="HAMAP" id="MF_00139">
    <property type="entry name" value="PurH"/>
    <property type="match status" value="1"/>
</dbReference>
<dbReference type="RefSeq" id="WP_006362250.1">
    <property type="nucleotide sequence ID" value="NZ_GG700630.1"/>
</dbReference>
<dbReference type="SUPFAM" id="SSF52335">
    <property type="entry name" value="Methylglyoxal synthase-like"/>
    <property type="match status" value="1"/>
</dbReference>
<evidence type="ECO:0000256" key="1">
    <source>
        <dbReference type="ARBA" id="ARBA00004844"/>
    </source>
</evidence>
<evidence type="ECO:0000256" key="3">
    <source>
        <dbReference type="ARBA" id="ARBA00007667"/>
    </source>
</evidence>
<dbReference type="FunFam" id="3.40.140.20:FF:000001">
    <property type="entry name" value="Bifunctional purine biosynthesis protein PurH"/>
    <property type="match status" value="1"/>
</dbReference>
<dbReference type="Gene3D" id="3.40.140.20">
    <property type="match status" value="2"/>
</dbReference>
<keyword evidence="5 10" id="KW-0658">Purine biosynthesis</keyword>
<dbReference type="InterPro" id="IPR016193">
    <property type="entry name" value="Cytidine_deaminase-like"/>
</dbReference>
<evidence type="ECO:0000256" key="8">
    <source>
        <dbReference type="ARBA" id="ARBA00050488"/>
    </source>
</evidence>
<dbReference type="GO" id="GO:0006189">
    <property type="term" value="P:'de novo' IMP biosynthetic process"/>
    <property type="evidence" value="ECO:0007669"/>
    <property type="project" value="UniProtKB-UniRule"/>
</dbReference>
<evidence type="ECO:0000256" key="2">
    <source>
        <dbReference type="ARBA" id="ARBA00004954"/>
    </source>
</evidence>
<evidence type="ECO:0000256" key="6">
    <source>
        <dbReference type="ARBA" id="ARBA00022801"/>
    </source>
</evidence>
<dbReference type="SMART" id="SM00798">
    <property type="entry name" value="AICARFT_IMPCHas"/>
    <property type="match status" value="1"/>
</dbReference>
<name>D0WGN8_SLAES</name>
<comment type="catalytic activity">
    <reaction evidence="9 10">
        <text>IMP + H2O = 5-formamido-1-(5-phospho-D-ribosyl)imidazole-4-carboxamide</text>
        <dbReference type="Rhea" id="RHEA:18445"/>
        <dbReference type="ChEBI" id="CHEBI:15377"/>
        <dbReference type="ChEBI" id="CHEBI:58053"/>
        <dbReference type="ChEBI" id="CHEBI:58467"/>
        <dbReference type="EC" id="3.5.4.10"/>
    </reaction>
</comment>
<evidence type="ECO:0000313" key="13">
    <source>
        <dbReference type="Proteomes" id="UP000006001"/>
    </source>
</evidence>
<evidence type="ECO:0000313" key="12">
    <source>
        <dbReference type="EMBL" id="EEZ61651.1"/>
    </source>
</evidence>
<evidence type="ECO:0000256" key="5">
    <source>
        <dbReference type="ARBA" id="ARBA00022755"/>
    </source>
</evidence>
<protein>
    <recommendedName>
        <fullName evidence="10">Bifunctional purine biosynthesis protein PurH</fullName>
    </recommendedName>
    <domain>
        <recommendedName>
            <fullName evidence="10">Phosphoribosylaminoimidazolecarboxamide formyltransferase</fullName>
            <ecNumber evidence="10">2.1.2.3</ecNumber>
        </recommendedName>
        <alternativeName>
            <fullName evidence="10">AICAR transformylase</fullName>
        </alternativeName>
    </domain>
    <domain>
        <recommendedName>
            <fullName evidence="10">IMP cyclohydrolase</fullName>
            <ecNumber evidence="10">3.5.4.10</ecNumber>
        </recommendedName>
        <alternativeName>
            <fullName evidence="10">ATIC</fullName>
        </alternativeName>
        <alternativeName>
            <fullName evidence="10">IMP synthase</fullName>
        </alternativeName>
        <alternativeName>
            <fullName evidence="10">Inosinicase</fullName>
        </alternativeName>
    </domain>
</protein>
<evidence type="ECO:0000256" key="10">
    <source>
        <dbReference type="HAMAP-Rule" id="MF_00139"/>
    </source>
</evidence>
<keyword evidence="13" id="KW-1185">Reference proteome</keyword>
<keyword evidence="6 10" id="KW-0378">Hydrolase</keyword>
<dbReference type="FunFam" id="3.40.50.1380:FF:000001">
    <property type="entry name" value="Bifunctional purine biosynthesis protein PurH"/>
    <property type="match status" value="1"/>
</dbReference>
<dbReference type="PANTHER" id="PTHR11692">
    <property type="entry name" value="BIFUNCTIONAL PURINE BIOSYNTHESIS PROTEIN PURH"/>
    <property type="match status" value="1"/>
</dbReference>
<dbReference type="AlphaFoldDB" id="D0WGN8"/>
<dbReference type="InterPro" id="IPR011607">
    <property type="entry name" value="MGS-like_dom"/>
</dbReference>
<keyword evidence="4 10" id="KW-0808">Transferase</keyword>
<dbReference type="EC" id="2.1.2.3" evidence="10"/>
<reference evidence="12" key="1">
    <citation type="submission" date="2009-10" db="EMBL/GenBank/DDBJ databases">
        <authorList>
            <person name="Weinstock G."/>
            <person name="Sodergren E."/>
            <person name="Clifton S."/>
            <person name="Fulton L."/>
            <person name="Fulton B."/>
            <person name="Courtney L."/>
            <person name="Fronick C."/>
            <person name="Harrison M."/>
            <person name="Strong C."/>
            <person name="Farmer C."/>
            <person name="Delahaunty K."/>
            <person name="Markovic C."/>
            <person name="Hall O."/>
            <person name="Minx P."/>
            <person name="Tomlinson C."/>
            <person name="Mitreva M."/>
            <person name="Nelson J."/>
            <person name="Hou S."/>
            <person name="Wollam A."/>
            <person name="Pepin K.H."/>
            <person name="Johnson M."/>
            <person name="Bhonagiri V."/>
            <person name="Nash W.E."/>
            <person name="Warren W."/>
            <person name="Chinwalla A."/>
            <person name="Mardis E.R."/>
            <person name="Wilson R.K."/>
        </authorList>
    </citation>
    <scope>NUCLEOTIDE SEQUENCE [LARGE SCALE GENOMIC DNA]</scope>
    <source>
        <strain evidence="12">ATCC 700122</strain>
    </source>
</reference>
<comment type="domain">
    <text evidence="10">The IMP cyclohydrolase activity resides in the N-terminal region.</text>
</comment>
<feature type="domain" description="MGS-like" evidence="11">
    <location>
        <begin position="1"/>
        <end position="149"/>
    </location>
</feature>
<keyword evidence="7 10" id="KW-0511">Multifunctional enzyme</keyword>
<dbReference type="STRING" id="649764.HMPREF0762_00992"/>
<dbReference type="PIRSF" id="PIRSF000414">
    <property type="entry name" value="AICARFT_IMPCHas"/>
    <property type="match status" value="1"/>
</dbReference>
<comment type="caution">
    <text evidence="12">The sequence shown here is derived from an EMBL/GenBank/DDBJ whole genome shotgun (WGS) entry which is preliminary data.</text>
</comment>
<evidence type="ECO:0000256" key="7">
    <source>
        <dbReference type="ARBA" id="ARBA00023268"/>
    </source>
</evidence>
<comment type="catalytic activity">
    <reaction evidence="8 10">
        <text>(6R)-10-formyltetrahydrofolate + 5-amino-1-(5-phospho-beta-D-ribosyl)imidazole-4-carboxamide = 5-formamido-1-(5-phospho-D-ribosyl)imidazole-4-carboxamide + (6S)-5,6,7,8-tetrahydrofolate</text>
        <dbReference type="Rhea" id="RHEA:22192"/>
        <dbReference type="ChEBI" id="CHEBI:57453"/>
        <dbReference type="ChEBI" id="CHEBI:58467"/>
        <dbReference type="ChEBI" id="CHEBI:58475"/>
        <dbReference type="ChEBI" id="CHEBI:195366"/>
        <dbReference type="EC" id="2.1.2.3"/>
    </reaction>
</comment>
<dbReference type="InterPro" id="IPR024051">
    <property type="entry name" value="AICAR_Tfase_dup_dom_sf"/>
</dbReference>
<dbReference type="GO" id="GO:0005829">
    <property type="term" value="C:cytosol"/>
    <property type="evidence" value="ECO:0007669"/>
    <property type="project" value="TreeGrafter"/>
</dbReference>
<dbReference type="Pfam" id="PF02142">
    <property type="entry name" value="MGS"/>
    <property type="match status" value="1"/>
</dbReference>
<evidence type="ECO:0000259" key="11">
    <source>
        <dbReference type="PROSITE" id="PS51855"/>
    </source>
</evidence>
<dbReference type="HOGENOM" id="CLU_016316_5_2_11"/>
<dbReference type="FunFam" id="3.40.140.20:FF:000002">
    <property type="entry name" value="Bifunctional purine biosynthesis protein PurH"/>
    <property type="match status" value="1"/>
</dbReference>
<dbReference type="EMBL" id="ACUX02000006">
    <property type="protein sequence ID" value="EEZ61651.1"/>
    <property type="molecule type" value="Genomic_DNA"/>
</dbReference>
<dbReference type="InterPro" id="IPR036914">
    <property type="entry name" value="MGS-like_dom_sf"/>
</dbReference>
<dbReference type="CDD" id="cd01421">
    <property type="entry name" value="IMPCH"/>
    <property type="match status" value="1"/>
</dbReference>
<dbReference type="GO" id="GO:0003937">
    <property type="term" value="F:IMP cyclohydrolase activity"/>
    <property type="evidence" value="ECO:0007669"/>
    <property type="project" value="UniProtKB-UniRule"/>
</dbReference>
<dbReference type="Proteomes" id="UP000006001">
    <property type="component" value="Unassembled WGS sequence"/>
</dbReference>
<dbReference type="InterPro" id="IPR002695">
    <property type="entry name" value="PurH-like"/>
</dbReference>
<dbReference type="OrthoDB" id="9802065at2"/>
<evidence type="ECO:0000256" key="4">
    <source>
        <dbReference type="ARBA" id="ARBA00022679"/>
    </source>
</evidence>
<dbReference type="UniPathway" id="UPA00074">
    <property type="reaction ID" value="UER00133"/>
</dbReference>
<dbReference type="NCBIfam" id="NF002049">
    <property type="entry name" value="PRK00881.1"/>
    <property type="match status" value="1"/>
</dbReference>
<dbReference type="PROSITE" id="PS51855">
    <property type="entry name" value="MGS"/>
    <property type="match status" value="1"/>
</dbReference>
<organism evidence="12 13">
    <name type="scientific">Slackia exigua (strain ATCC 700122 / DSM 15923 / CIP 105133 / JCM 11022 / KCTC 5966 / S-7)</name>
    <dbReference type="NCBI Taxonomy" id="649764"/>
    <lineage>
        <taxon>Bacteria</taxon>
        <taxon>Bacillati</taxon>
        <taxon>Actinomycetota</taxon>
        <taxon>Coriobacteriia</taxon>
        <taxon>Eggerthellales</taxon>
        <taxon>Eggerthellaceae</taxon>
        <taxon>Slackia</taxon>
    </lineage>
</organism>